<organism evidence="1 2">
    <name type="scientific">Phytophthora aleatoria</name>
    <dbReference type="NCBI Taxonomy" id="2496075"/>
    <lineage>
        <taxon>Eukaryota</taxon>
        <taxon>Sar</taxon>
        <taxon>Stramenopiles</taxon>
        <taxon>Oomycota</taxon>
        <taxon>Peronosporomycetes</taxon>
        <taxon>Peronosporales</taxon>
        <taxon>Peronosporaceae</taxon>
        <taxon>Phytophthora</taxon>
    </lineage>
</organism>
<dbReference type="Proteomes" id="UP000709295">
    <property type="component" value="Unassembled WGS sequence"/>
</dbReference>
<evidence type="ECO:0000313" key="2">
    <source>
        <dbReference type="Proteomes" id="UP000709295"/>
    </source>
</evidence>
<feature type="non-terminal residue" evidence="1">
    <location>
        <position position="1"/>
    </location>
</feature>
<name>A0A8J5J4I4_9STRA</name>
<keyword evidence="2" id="KW-1185">Reference proteome</keyword>
<accession>A0A8J5J4I4</accession>
<comment type="caution">
    <text evidence="1">The sequence shown here is derived from an EMBL/GenBank/DDBJ whole genome shotgun (WGS) entry which is preliminary data.</text>
</comment>
<proteinExistence type="predicted"/>
<protein>
    <submittedName>
        <fullName evidence="1">Uncharacterized protein</fullName>
    </submittedName>
</protein>
<reference evidence="1" key="1">
    <citation type="submission" date="2021-01" db="EMBL/GenBank/DDBJ databases">
        <title>Phytophthora aleatoria, a newly-described species from Pinus radiata is distinct from Phytophthora cactorum isolates based on comparative genomics.</title>
        <authorList>
            <person name="Mcdougal R."/>
            <person name="Panda P."/>
            <person name="Williams N."/>
            <person name="Studholme D.J."/>
        </authorList>
    </citation>
    <scope>NUCLEOTIDE SEQUENCE</scope>
    <source>
        <strain evidence="1">NZFS 4037</strain>
    </source>
</reference>
<dbReference type="EMBL" id="JAENGY010000471">
    <property type="protein sequence ID" value="KAG6962228.1"/>
    <property type="molecule type" value="Genomic_DNA"/>
</dbReference>
<sequence length="79" mass="9258">GIERRTAATFEYRLEIVIRNYRSCSGNAAAGFVDERKIAQAITLQTNQMRRCFRLFLRLCYLIQLITRTLRVINCSPSW</sequence>
<gene>
    <name evidence="1" type="ORF">JG688_00008695</name>
</gene>
<dbReference type="AlphaFoldDB" id="A0A8J5J4I4"/>
<evidence type="ECO:0000313" key="1">
    <source>
        <dbReference type="EMBL" id="KAG6962228.1"/>
    </source>
</evidence>